<evidence type="ECO:0000313" key="1">
    <source>
        <dbReference type="EMBL" id="KAG6956712.1"/>
    </source>
</evidence>
<dbReference type="AlphaFoldDB" id="A0A8J5MES7"/>
<reference evidence="1" key="1">
    <citation type="submission" date="2021-01" db="EMBL/GenBank/DDBJ databases">
        <title>Phytophthora aleatoria, a newly-described species from Pinus radiata is distinct from Phytophthora cactorum isolates based on comparative genomics.</title>
        <authorList>
            <person name="Mcdougal R."/>
            <person name="Panda P."/>
            <person name="Williams N."/>
            <person name="Studholme D.J."/>
        </authorList>
    </citation>
    <scope>NUCLEOTIDE SEQUENCE</scope>
    <source>
        <strain evidence="1">NZFS 4037</strain>
    </source>
</reference>
<keyword evidence="2" id="KW-1185">Reference proteome</keyword>
<proteinExistence type="predicted"/>
<sequence>MAVQAPGASPAATLLAIHDVAPHLAPRILSKLAETLNKDWSYRDRPFLGERLEHLRSVALAKSPVHADGLLRHCTADEKEALMTYMRGETEIHHPPNFIKATMPVMQRAIVEQFHKLYIETTLTATIPCMQLDAR</sequence>
<dbReference type="EMBL" id="JAENGY010000780">
    <property type="protein sequence ID" value="KAG6956712.1"/>
    <property type="molecule type" value="Genomic_DNA"/>
</dbReference>
<organism evidence="1 2">
    <name type="scientific">Phytophthora aleatoria</name>
    <dbReference type="NCBI Taxonomy" id="2496075"/>
    <lineage>
        <taxon>Eukaryota</taxon>
        <taxon>Sar</taxon>
        <taxon>Stramenopiles</taxon>
        <taxon>Oomycota</taxon>
        <taxon>Peronosporomycetes</taxon>
        <taxon>Peronosporales</taxon>
        <taxon>Peronosporaceae</taxon>
        <taxon>Phytophthora</taxon>
    </lineage>
</organism>
<dbReference type="Proteomes" id="UP000709295">
    <property type="component" value="Unassembled WGS sequence"/>
</dbReference>
<protein>
    <submittedName>
        <fullName evidence="1">Uncharacterized protein</fullName>
    </submittedName>
</protein>
<comment type="caution">
    <text evidence="1">The sequence shown here is derived from an EMBL/GenBank/DDBJ whole genome shotgun (WGS) entry which is preliminary data.</text>
</comment>
<accession>A0A8J5MES7</accession>
<evidence type="ECO:0000313" key="2">
    <source>
        <dbReference type="Proteomes" id="UP000709295"/>
    </source>
</evidence>
<gene>
    <name evidence="1" type="ORF">JG688_00011297</name>
</gene>
<name>A0A8J5MES7_9STRA</name>